<dbReference type="SUPFAM" id="SSF54626">
    <property type="entry name" value="Chalcone isomerase"/>
    <property type="match status" value="1"/>
</dbReference>
<dbReference type="EMBL" id="WVTA01000018">
    <property type="protein sequence ID" value="KAK3197737.1"/>
    <property type="molecule type" value="Genomic_DNA"/>
</dbReference>
<dbReference type="Gene3D" id="3.50.70.10">
    <property type="match status" value="1"/>
</dbReference>
<proteinExistence type="predicted"/>
<dbReference type="InterPro" id="IPR016087">
    <property type="entry name" value="Chalcone_isomerase"/>
</dbReference>
<evidence type="ECO:0000259" key="3">
    <source>
        <dbReference type="Pfam" id="PF16035"/>
    </source>
</evidence>
<organism evidence="4 5">
    <name type="scientific">Pseudopithomyces chartarum</name>
    <dbReference type="NCBI Taxonomy" id="1892770"/>
    <lineage>
        <taxon>Eukaryota</taxon>
        <taxon>Fungi</taxon>
        <taxon>Dikarya</taxon>
        <taxon>Ascomycota</taxon>
        <taxon>Pezizomycotina</taxon>
        <taxon>Dothideomycetes</taxon>
        <taxon>Pleosporomycetidae</taxon>
        <taxon>Pleosporales</taxon>
        <taxon>Massarineae</taxon>
        <taxon>Didymosphaeriaceae</taxon>
        <taxon>Pseudopithomyces</taxon>
    </lineage>
</organism>
<comment type="caution">
    <text evidence="4">The sequence shown here is derived from an EMBL/GenBank/DDBJ whole genome shotgun (WGS) entry which is preliminary data.</text>
</comment>
<keyword evidence="2" id="KW-0812">Transmembrane</keyword>
<feature type="non-terminal residue" evidence="4">
    <location>
        <position position="324"/>
    </location>
</feature>
<dbReference type="GO" id="GO:0016872">
    <property type="term" value="F:intramolecular lyase activity"/>
    <property type="evidence" value="ECO:0007669"/>
    <property type="project" value="InterPro"/>
</dbReference>
<evidence type="ECO:0000256" key="2">
    <source>
        <dbReference type="SAM" id="Phobius"/>
    </source>
</evidence>
<dbReference type="InterPro" id="IPR016088">
    <property type="entry name" value="Chalcone_isomerase_3-sand"/>
</dbReference>
<keyword evidence="2" id="KW-1133">Transmembrane helix</keyword>
<dbReference type="Proteomes" id="UP001280581">
    <property type="component" value="Unassembled WGS sequence"/>
</dbReference>
<feature type="region of interest" description="Disordered" evidence="1">
    <location>
        <begin position="17"/>
        <end position="40"/>
    </location>
</feature>
<dbReference type="PANTHER" id="PTHR47284">
    <property type="entry name" value="FATTY-ACID-BINDING PROTEIN 2"/>
    <property type="match status" value="1"/>
</dbReference>
<gene>
    <name evidence="4" type="ORF">GRF29_216g1162661</name>
</gene>
<name>A0AAN6LQ44_9PLEO</name>
<evidence type="ECO:0000313" key="5">
    <source>
        <dbReference type="Proteomes" id="UP001280581"/>
    </source>
</evidence>
<accession>A0AAN6LQ44</accession>
<dbReference type="InterPro" id="IPR036298">
    <property type="entry name" value="Chalcone_isomerase_sf"/>
</dbReference>
<reference evidence="4 5" key="1">
    <citation type="submission" date="2021-02" db="EMBL/GenBank/DDBJ databases">
        <title>Genome assembly of Pseudopithomyces chartarum.</title>
        <authorList>
            <person name="Jauregui R."/>
            <person name="Singh J."/>
            <person name="Voisey C."/>
        </authorList>
    </citation>
    <scope>NUCLEOTIDE SEQUENCE [LARGE SCALE GENOMIC DNA]</scope>
    <source>
        <strain evidence="4 5">AGR01</strain>
    </source>
</reference>
<keyword evidence="5" id="KW-1185">Reference proteome</keyword>
<feature type="domain" description="Chalcone isomerase" evidence="3">
    <location>
        <begin position="167"/>
        <end position="323"/>
    </location>
</feature>
<evidence type="ECO:0000313" key="4">
    <source>
        <dbReference type="EMBL" id="KAK3197737.1"/>
    </source>
</evidence>
<dbReference type="AlphaFoldDB" id="A0AAN6LQ44"/>
<protein>
    <recommendedName>
        <fullName evidence="3">Chalcone isomerase domain-containing protein</fullName>
    </recommendedName>
</protein>
<feature type="transmembrane region" description="Helical" evidence="2">
    <location>
        <begin position="66"/>
        <end position="85"/>
    </location>
</feature>
<dbReference type="PANTHER" id="PTHR47284:SF3">
    <property type="entry name" value="FATTY-ACID-BINDING PROTEIN 2"/>
    <property type="match status" value="1"/>
</dbReference>
<evidence type="ECO:0000256" key="1">
    <source>
        <dbReference type="SAM" id="MobiDB-lite"/>
    </source>
</evidence>
<keyword evidence="2" id="KW-0472">Membrane</keyword>
<dbReference type="Pfam" id="PF16035">
    <property type="entry name" value="Chalcone_2"/>
    <property type="match status" value="1"/>
</dbReference>
<sequence>MTPIRLAARRPAFRCLNAPSPRPQLRARNLHHQQSPSQRPLSDLEYVSVHRADVIRRAQLIRRRNWLALGAALSMIAPIFLVRLWDLPHPMTKPRTKTLTKNPLGKKVVIAPGDKVIAAPTSADHPTATDADVIELVETGTSYVPYFPKTINLPVPAGPEAIESEAEFHLLGLGIRKVSFLRVQVYVVGLYVRTSDLHILQNHLINTVNPTASALIPGEKEDLRKALLDPEKSTQIWDAVLSLKGVEGIDMAFRVVPTRGTDFAHLRDGWMRGIASRTDEVRKRQAELLRQQATANKQISLPKPVSDDEFSDEAFGAAMKDFKA</sequence>